<organism evidence="1">
    <name type="scientific">Anguilla anguilla</name>
    <name type="common">European freshwater eel</name>
    <name type="synonym">Muraena anguilla</name>
    <dbReference type="NCBI Taxonomy" id="7936"/>
    <lineage>
        <taxon>Eukaryota</taxon>
        <taxon>Metazoa</taxon>
        <taxon>Chordata</taxon>
        <taxon>Craniata</taxon>
        <taxon>Vertebrata</taxon>
        <taxon>Euteleostomi</taxon>
        <taxon>Actinopterygii</taxon>
        <taxon>Neopterygii</taxon>
        <taxon>Teleostei</taxon>
        <taxon>Anguilliformes</taxon>
        <taxon>Anguillidae</taxon>
        <taxon>Anguilla</taxon>
    </lineage>
</organism>
<name>A0A0E9V9K3_ANGAN</name>
<proteinExistence type="predicted"/>
<reference evidence="1" key="2">
    <citation type="journal article" date="2015" name="Fish Shellfish Immunol.">
        <title>Early steps in the European eel (Anguilla anguilla)-Vibrio vulnificus interaction in the gills: Role of the RtxA13 toxin.</title>
        <authorList>
            <person name="Callol A."/>
            <person name="Pajuelo D."/>
            <person name="Ebbesson L."/>
            <person name="Teles M."/>
            <person name="MacKenzie S."/>
            <person name="Amaro C."/>
        </authorList>
    </citation>
    <scope>NUCLEOTIDE SEQUENCE</scope>
</reference>
<sequence length="12" mass="1505">MFHSNNKKRSKK</sequence>
<accession>A0A0E9V9K3</accession>
<protein>
    <submittedName>
        <fullName evidence="1">Uncharacterized protein</fullName>
    </submittedName>
</protein>
<dbReference type="EMBL" id="GBXM01034689">
    <property type="protein sequence ID" value="JAH73888.1"/>
    <property type="molecule type" value="Transcribed_RNA"/>
</dbReference>
<evidence type="ECO:0000313" key="1">
    <source>
        <dbReference type="EMBL" id="JAH73888.1"/>
    </source>
</evidence>
<reference evidence="1" key="1">
    <citation type="submission" date="2014-11" db="EMBL/GenBank/DDBJ databases">
        <authorList>
            <person name="Amaro Gonzalez C."/>
        </authorList>
    </citation>
    <scope>NUCLEOTIDE SEQUENCE</scope>
</reference>